<organism evidence="13 14">
    <name type="scientific">Coxiella burnetii (strain Dugway 5J108-111)</name>
    <dbReference type="NCBI Taxonomy" id="434922"/>
    <lineage>
        <taxon>Bacteria</taxon>
        <taxon>Pseudomonadati</taxon>
        <taxon>Pseudomonadota</taxon>
        <taxon>Gammaproteobacteria</taxon>
        <taxon>Legionellales</taxon>
        <taxon>Coxiellaceae</taxon>
        <taxon>Coxiella</taxon>
    </lineage>
</organism>
<feature type="transmembrane region" description="Helical" evidence="12">
    <location>
        <begin position="266"/>
        <end position="285"/>
    </location>
</feature>
<feature type="transmembrane region" description="Helical" evidence="12">
    <location>
        <begin position="335"/>
        <end position="357"/>
    </location>
</feature>
<evidence type="ECO:0000313" key="14">
    <source>
        <dbReference type="Proteomes" id="UP000008555"/>
    </source>
</evidence>
<dbReference type="Pfam" id="PF02322">
    <property type="entry name" value="Cyt_bd_oxida_II"/>
    <property type="match status" value="1"/>
</dbReference>
<evidence type="ECO:0000256" key="3">
    <source>
        <dbReference type="ARBA" id="ARBA00022448"/>
    </source>
</evidence>
<evidence type="ECO:0000256" key="7">
    <source>
        <dbReference type="ARBA" id="ARBA00022723"/>
    </source>
</evidence>
<dbReference type="PIRSF" id="PIRSF000267">
    <property type="entry name" value="Cyt_oxidse_sub2"/>
    <property type="match status" value="1"/>
</dbReference>
<evidence type="ECO:0000256" key="2">
    <source>
        <dbReference type="ARBA" id="ARBA00007543"/>
    </source>
</evidence>
<keyword evidence="3" id="KW-0813">Transport</keyword>
<reference evidence="13 14" key="1">
    <citation type="journal article" date="2009" name="Infect. Immun.">
        <title>Comparative genomics reveal extensive transposon-mediated genomic plasticity and diversity among potential effector proteins within the genus Coxiella.</title>
        <authorList>
            <person name="Beare P.A."/>
            <person name="Unsworth N."/>
            <person name="Andoh M."/>
            <person name="Voth D.E."/>
            <person name="Omsland A."/>
            <person name="Gilk S.D."/>
            <person name="Williams K.P."/>
            <person name="Sobral B.W."/>
            <person name="Kupko J.J.III."/>
            <person name="Porcella S.F."/>
            <person name="Samuel J.E."/>
            <person name="Heinzen R.A."/>
        </authorList>
    </citation>
    <scope>NUCLEOTIDE SEQUENCE [LARGE SCALE GENOMIC DNA]</scope>
    <source>
        <strain evidence="13 14">Dugway 5J108-111</strain>
    </source>
</reference>
<keyword evidence="6 12" id="KW-0812">Transmembrane</keyword>
<comment type="similarity">
    <text evidence="2">Belongs to the cytochrome ubiquinol oxidase subunit 2 family.</text>
</comment>
<evidence type="ECO:0000256" key="12">
    <source>
        <dbReference type="SAM" id="Phobius"/>
    </source>
</evidence>
<sequence>MELLNYTFLKVVWWMIIGSILVVYASTAGFDSGVTMIMPFLRNETQRRILLNTSAPVWDGNLTWILFAGGGLFVVWPVVYSTAFSGLYLILLFIMWSLFLRPPGYDYRGKLPSPIWRRSWDVALFISSIVPVFFFGLAFGNCLLGFPFHFDSLFRDYYTGSWFELFNGFGILSGTASVLMVLMHGSAYIQRRTEGDLRELGRRIHYIATVLLTIAFSVAGLLVLYRIKGYTLISYPKDATIYPLNNVVIRSVGAWLNSYNHHPWKYFGPIFAYLGIILTLLSNFFRWYTFCFWSSALAIMGLIGTIGFTLFPFIMPSSTAPDQSLTVWNATSSQYGLNVMLYVGVILFIVILGYKLYAYHTIWSKQKTITEKDLETDKHYY</sequence>
<keyword evidence="7" id="KW-0479">Metal-binding</keyword>
<dbReference type="HOGENOM" id="CLU_049294_0_0_6"/>
<evidence type="ECO:0000256" key="5">
    <source>
        <dbReference type="ARBA" id="ARBA00022617"/>
    </source>
</evidence>
<evidence type="ECO:0000256" key="9">
    <source>
        <dbReference type="ARBA" id="ARBA00022989"/>
    </source>
</evidence>
<keyword evidence="4" id="KW-1003">Cell membrane</keyword>
<proteinExistence type="inferred from homology"/>
<keyword evidence="9 12" id="KW-1133">Transmembrane helix</keyword>
<feature type="transmembrane region" description="Helical" evidence="12">
    <location>
        <begin position="122"/>
        <end position="146"/>
    </location>
</feature>
<dbReference type="PANTHER" id="PTHR43141">
    <property type="entry name" value="CYTOCHROME BD2 SUBUNIT II"/>
    <property type="match status" value="1"/>
</dbReference>
<dbReference type="AlphaFoldDB" id="A9KD50"/>
<evidence type="ECO:0000256" key="8">
    <source>
        <dbReference type="ARBA" id="ARBA00022982"/>
    </source>
</evidence>
<dbReference type="EC" id="1.10.3.-" evidence="13"/>
<keyword evidence="11 12" id="KW-0472">Membrane</keyword>
<dbReference type="GO" id="GO:0005886">
    <property type="term" value="C:plasma membrane"/>
    <property type="evidence" value="ECO:0007669"/>
    <property type="project" value="UniProtKB-SubCell"/>
</dbReference>
<evidence type="ECO:0000256" key="10">
    <source>
        <dbReference type="ARBA" id="ARBA00023004"/>
    </source>
</evidence>
<protein>
    <submittedName>
        <fullName evidence="13">Cytochrome d ubiquinol oxidase subunit II</fullName>
        <ecNumber evidence="13">1.10.3.-</ecNumber>
    </submittedName>
</protein>
<dbReference type="PANTHER" id="PTHR43141:SF5">
    <property type="entry name" value="CYTOCHROME BD-I UBIQUINOL OXIDASE SUBUNIT 2"/>
    <property type="match status" value="1"/>
</dbReference>
<dbReference type="GO" id="GO:0009055">
    <property type="term" value="F:electron transfer activity"/>
    <property type="evidence" value="ECO:0007669"/>
    <property type="project" value="TreeGrafter"/>
</dbReference>
<dbReference type="InterPro" id="IPR003317">
    <property type="entry name" value="Cyt-d_oxidase_su2"/>
</dbReference>
<comment type="subcellular location">
    <subcellularLocation>
        <location evidence="1">Cell membrane</location>
        <topology evidence="1">Multi-pass membrane protein</topology>
    </subcellularLocation>
</comment>
<keyword evidence="13" id="KW-0560">Oxidoreductase</keyword>
<evidence type="ECO:0000313" key="13">
    <source>
        <dbReference type="EMBL" id="ABS78180.1"/>
    </source>
</evidence>
<feature type="transmembrane region" description="Helical" evidence="12">
    <location>
        <begin position="204"/>
        <end position="227"/>
    </location>
</feature>
<feature type="transmembrane region" description="Helical" evidence="12">
    <location>
        <begin position="62"/>
        <end position="79"/>
    </location>
</feature>
<dbReference type="KEGG" id="cbd:CBUD_1877"/>
<feature type="transmembrane region" description="Helical" evidence="12">
    <location>
        <begin position="292"/>
        <end position="315"/>
    </location>
</feature>
<evidence type="ECO:0000256" key="11">
    <source>
        <dbReference type="ARBA" id="ARBA00023136"/>
    </source>
</evidence>
<accession>A9KD50</accession>
<dbReference type="NCBIfam" id="TIGR00203">
    <property type="entry name" value="cydB"/>
    <property type="match status" value="1"/>
</dbReference>
<dbReference type="GO" id="GO:0019646">
    <property type="term" value="P:aerobic electron transport chain"/>
    <property type="evidence" value="ECO:0007669"/>
    <property type="project" value="TreeGrafter"/>
</dbReference>
<keyword evidence="5" id="KW-0349">Heme</keyword>
<dbReference type="RefSeq" id="WP_011997298.1">
    <property type="nucleotide sequence ID" value="NC_009727.1"/>
</dbReference>
<dbReference type="EMBL" id="CP000733">
    <property type="protein sequence ID" value="ABS78180.1"/>
    <property type="molecule type" value="Genomic_DNA"/>
</dbReference>
<dbReference type="GO" id="GO:0046872">
    <property type="term" value="F:metal ion binding"/>
    <property type="evidence" value="ECO:0007669"/>
    <property type="project" value="UniProtKB-KW"/>
</dbReference>
<name>A9KD50_COXBN</name>
<gene>
    <name evidence="13" type="primary">cydB2</name>
    <name evidence="13" type="ordered locus">CBUD_1877</name>
</gene>
<feature type="transmembrane region" description="Helical" evidence="12">
    <location>
        <begin position="12"/>
        <end position="41"/>
    </location>
</feature>
<dbReference type="GO" id="GO:0016682">
    <property type="term" value="F:oxidoreductase activity, acting on diphenols and related substances as donors, oxygen as acceptor"/>
    <property type="evidence" value="ECO:0007669"/>
    <property type="project" value="TreeGrafter"/>
</dbReference>
<keyword evidence="8" id="KW-0249">Electron transport</keyword>
<dbReference type="Proteomes" id="UP000008555">
    <property type="component" value="Chromosome"/>
</dbReference>
<evidence type="ECO:0000256" key="4">
    <source>
        <dbReference type="ARBA" id="ARBA00022475"/>
    </source>
</evidence>
<feature type="transmembrane region" description="Helical" evidence="12">
    <location>
        <begin position="166"/>
        <end position="183"/>
    </location>
</feature>
<feature type="transmembrane region" description="Helical" evidence="12">
    <location>
        <begin position="85"/>
        <end position="101"/>
    </location>
</feature>
<keyword evidence="10" id="KW-0408">Iron</keyword>
<dbReference type="GO" id="GO:0070069">
    <property type="term" value="C:cytochrome complex"/>
    <property type="evidence" value="ECO:0007669"/>
    <property type="project" value="TreeGrafter"/>
</dbReference>
<evidence type="ECO:0000256" key="6">
    <source>
        <dbReference type="ARBA" id="ARBA00022692"/>
    </source>
</evidence>
<evidence type="ECO:0000256" key="1">
    <source>
        <dbReference type="ARBA" id="ARBA00004651"/>
    </source>
</evidence>